<keyword evidence="1" id="KW-1133">Transmembrane helix</keyword>
<dbReference type="PANTHER" id="PTHR35394:SF5">
    <property type="entry name" value="DUF3176 DOMAIN-CONTAINING PROTEIN"/>
    <property type="match status" value="1"/>
</dbReference>
<protein>
    <submittedName>
        <fullName evidence="2">Uncharacterized protein</fullName>
    </submittedName>
</protein>
<accession>A0A9W9IKH7</accession>
<name>A0A9W9IKH7_9EURO</name>
<dbReference type="Proteomes" id="UP001146351">
    <property type="component" value="Unassembled WGS sequence"/>
</dbReference>
<dbReference type="AlphaFoldDB" id="A0A9W9IKH7"/>
<feature type="transmembrane region" description="Helical" evidence="1">
    <location>
        <begin position="552"/>
        <end position="575"/>
    </location>
</feature>
<reference evidence="2" key="2">
    <citation type="journal article" date="2023" name="IMA Fungus">
        <title>Comparative genomic study of the Penicillium genus elucidates a diverse pangenome and 15 lateral gene transfer events.</title>
        <authorList>
            <person name="Petersen C."/>
            <person name="Sorensen T."/>
            <person name="Nielsen M.R."/>
            <person name="Sondergaard T.E."/>
            <person name="Sorensen J.L."/>
            <person name="Fitzpatrick D.A."/>
            <person name="Frisvad J.C."/>
            <person name="Nielsen K.L."/>
        </authorList>
    </citation>
    <scope>NUCLEOTIDE SEQUENCE</scope>
    <source>
        <strain evidence="2">IBT 21917</strain>
    </source>
</reference>
<evidence type="ECO:0000313" key="3">
    <source>
        <dbReference type="Proteomes" id="UP001146351"/>
    </source>
</evidence>
<keyword evidence="1" id="KW-0472">Membrane</keyword>
<organism evidence="2 3">
    <name type="scientific">Penicillium capsulatum</name>
    <dbReference type="NCBI Taxonomy" id="69766"/>
    <lineage>
        <taxon>Eukaryota</taxon>
        <taxon>Fungi</taxon>
        <taxon>Dikarya</taxon>
        <taxon>Ascomycota</taxon>
        <taxon>Pezizomycotina</taxon>
        <taxon>Eurotiomycetes</taxon>
        <taxon>Eurotiomycetidae</taxon>
        <taxon>Eurotiales</taxon>
        <taxon>Aspergillaceae</taxon>
        <taxon>Penicillium</taxon>
    </lineage>
</organism>
<evidence type="ECO:0000313" key="2">
    <source>
        <dbReference type="EMBL" id="KAJ5179462.1"/>
    </source>
</evidence>
<dbReference type="EMBL" id="JAPQKO010000002">
    <property type="protein sequence ID" value="KAJ5179462.1"/>
    <property type="molecule type" value="Genomic_DNA"/>
</dbReference>
<keyword evidence="1" id="KW-0812">Transmembrane</keyword>
<sequence>MPTRHAPIERDGLLRTITTSGNPDPPLESVKLDHDRVRKRAYEEGSTELIKDTEKVRSIWLLISDLFIWEVLAILVSTGLMVAIIVILARFDGQPQPTWNHVSFNSVISWLSTISKGCVIYAVKEGLGQLKWAWFSQSTRPMFDLRTFDAASRGVYGSAELIWSLRAKHFAVTGSLAVILALAFDPFTQNLVHYYSALDVNPSETALVSRTPRWLKDEILEILTEVIDAYVDTALKANVYNSLFNSDPSKPWAIPKYTCSTGNCTWDPIATLEIQAGCRNITDRLKISCRPDERKYQLRGMQNCTVALPGKDAISAYFINNTQQEMTMEGMPLSVGVSPDKTFFGLIQMIAIDGLVQAAPHNLSGQWQAMECGINPIVRSIRISVIRGDYHAETLAVWPNEPAISSPIRRLIQPPWGPELGMEPNTNFTLAPESVMGIQQFMEDLFYGQAVVDWFQGPQFHFLSKPESIYASRDLIQALAYSDITGCTARTAEKLKCAMENVAAAMTKTFRDTEPSRLMMPTEAGYDYQLARHGPPRATGKAKSNTVHITVYWQWFAVPALVWLLGIVTLIGTMWKSRKGVVPMWKTDLIPLLFLYKDFHDEGVSTRDIVEDVHNVRLYKVDDRTVLSG</sequence>
<dbReference type="PANTHER" id="PTHR35394">
    <property type="entry name" value="DUF3176 DOMAIN-CONTAINING PROTEIN"/>
    <property type="match status" value="1"/>
</dbReference>
<reference evidence="2" key="1">
    <citation type="submission" date="2022-11" db="EMBL/GenBank/DDBJ databases">
        <authorList>
            <person name="Petersen C."/>
        </authorList>
    </citation>
    <scope>NUCLEOTIDE SEQUENCE</scope>
    <source>
        <strain evidence="2">IBT 21917</strain>
    </source>
</reference>
<gene>
    <name evidence="2" type="ORF">N7492_002672</name>
</gene>
<proteinExistence type="predicted"/>
<feature type="transmembrane region" description="Helical" evidence="1">
    <location>
        <begin position="59"/>
        <end position="88"/>
    </location>
</feature>
<keyword evidence="3" id="KW-1185">Reference proteome</keyword>
<comment type="caution">
    <text evidence="2">The sequence shown here is derived from an EMBL/GenBank/DDBJ whole genome shotgun (WGS) entry which is preliminary data.</text>
</comment>
<dbReference type="Pfam" id="PF11374">
    <property type="entry name" value="DUF3176"/>
    <property type="match status" value="1"/>
</dbReference>
<evidence type="ECO:0000256" key="1">
    <source>
        <dbReference type="SAM" id="Phobius"/>
    </source>
</evidence>
<dbReference type="InterPro" id="IPR021514">
    <property type="entry name" value="DUF3176"/>
</dbReference>
<dbReference type="OrthoDB" id="5242705at2759"/>